<evidence type="ECO:0000313" key="9">
    <source>
        <dbReference type="EMBL" id="SMO38331.1"/>
    </source>
</evidence>
<dbReference type="EMBL" id="FXTK01000001">
    <property type="protein sequence ID" value="SMO38331.1"/>
    <property type="molecule type" value="Genomic_DNA"/>
</dbReference>
<evidence type="ECO:0000259" key="8">
    <source>
        <dbReference type="PROSITE" id="PS52029"/>
    </source>
</evidence>
<evidence type="ECO:0000256" key="4">
    <source>
        <dbReference type="ARBA" id="ARBA00022960"/>
    </source>
</evidence>
<dbReference type="GO" id="GO:0008360">
    <property type="term" value="P:regulation of cell shape"/>
    <property type="evidence" value="ECO:0007669"/>
    <property type="project" value="UniProtKB-UniRule"/>
</dbReference>
<dbReference type="GO" id="GO:0004180">
    <property type="term" value="F:carboxypeptidase activity"/>
    <property type="evidence" value="ECO:0007669"/>
    <property type="project" value="UniProtKB-ARBA"/>
</dbReference>
<dbReference type="GO" id="GO:0071555">
    <property type="term" value="P:cell wall organization"/>
    <property type="evidence" value="ECO:0007669"/>
    <property type="project" value="UniProtKB-UniRule"/>
</dbReference>
<dbReference type="SUPFAM" id="SSF141523">
    <property type="entry name" value="L,D-transpeptidase catalytic domain-like"/>
    <property type="match status" value="1"/>
</dbReference>
<gene>
    <name evidence="9" type="ORF">SAMN06265221_101369</name>
</gene>
<dbReference type="CDD" id="cd16913">
    <property type="entry name" value="YkuD_like"/>
    <property type="match status" value="1"/>
</dbReference>
<protein>
    <submittedName>
        <fullName evidence="9">L,D-transpeptidase catalytic domain</fullName>
    </submittedName>
</protein>
<reference evidence="9 10" key="1">
    <citation type="submission" date="2017-05" db="EMBL/GenBank/DDBJ databases">
        <authorList>
            <person name="Varghese N."/>
            <person name="Submissions S."/>
        </authorList>
    </citation>
    <scope>NUCLEOTIDE SEQUENCE [LARGE SCALE GENOMIC DNA]</scope>
    <source>
        <strain evidence="9 10">DSM 100094</strain>
    </source>
</reference>
<organism evidence="9 10">
    <name type="scientific">Paracoccus laeviglucosivorans</name>
    <dbReference type="NCBI Taxonomy" id="1197861"/>
    <lineage>
        <taxon>Bacteria</taxon>
        <taxon>Pseudomonadati</taxon>
        <taxon>Pseudomonadota</taxon>
        <taxon>Alphaproteobacteria</taxon>
        <taxon>Rhodobacterales</taxon>
        <taxon>Paracoccaceae</taxon>
        <taxon>Paracoccus</taxon>
    </lineage>
</organism>
<dbReference type="GO" id="GO:0009252">
    <property type="term" value="P:peptidoglycan biosynthetic process"/>
    <property type="evidence" value="ECO:0007669"/>
    <property type="project" value="UniProtKB-UniPathway"/>
</dbReference>
<keyword evidence="6 7" id="KW-0961">Cell wall biogenesis/degradation</keyword>
<name>A0A521AUC5_9RHOB</name>
<comment type="pathway">
    <text evidence="1 7">Cell wall biogenesis; peptidoglycan biosynthesis.</text>
</comment>
<sequence>MKRLGGLFSVLALLFLTFGGWLMLTPGPVPLPGLQPPPVDDGYRPQAGPIALTTPIQRILIEKGARRMTVFQQTGPAKTFDIALGFSPSGDKSKQGDGRTPEGIFRIDRLNPQSRFHLSLGIDYPQRQHRDAARRGGYDPGGDIMIHGQPNQIPAGYRVKGDWTEGCIAVSDDEIEEIYALARVGTEVEIRP</sequence>
<dbReference type="UniPathway" id="UPA00219"/>
<keyword evidence="4 7" id="KW-0133">Cell shape</keyword>
<dbReference type="PANTHER" id="PTHR36699:SF1">
    <property type="entry name" value="L,D-TRANSPEPTIDASE YAFK-RELATED"/>
    <property type="match status" value="1"/>
</dbReference>
<comment type="similarity">
    <text evidence="2">Belongs to the YkuD family.</text>
</comment>
<dbReference type="Proteomes" id="UP000319014">
    <property type="component" value="Unassembled WGS sequence"/>
</dbReference>
<evidence type="ECO:0000256" key="1">
    <source>
        <dbReference type="ARBA" id="ARBA00004752"/>
    </source>
</evidence>
<evidence type="ECO:0000256" key="2">
    <source>
        <dbReference type="ARBA" id="ARBA00005992"/>
    </source>
</evidence>
<keyword evidence="5 7" id="KW-0573">Peptidoglycan synthesis</keyword>
<accession>A0A521AUC5</accession>
<dbReference type="Pfam" id="PF03734">
    <property type="entry name" value="YkuD"/>
    <property type="match status" value="1"/>
</dbReference>
<dbReference type="Gene3D" id="2.40.440.10">
    <property type="entry name" value="L,D-transpeptidase catalytic domain-like"/>
    <property type="match status" value="1"/>
</dbReference>
<proteinExistence type="inferred from homology"/>
<keyword evidence="3" id="KW-0808">Transferase</keyword>
<keyword evidence="10" id="KW-1185">Reference proteome</keyword>
<dbReference type="PANTHER" id="PTHR36699">
    <property type="entry name" value="LD-TRANSPEPTIDASE"/>
    <property type="match status" value="1"/>
</dbReference>
<dbReference type="RefSeq" id="WP_142661467.1">
    <property type="nucleotide sequence ID" value="NZ_FXTK01000001.1"/>
</dbReference>
<evidence type="ECO:0000256" key="7">
    <source>
        <dbReference type="PROSITE-ProRule" id="PRU01373"/>
    </source>
</evidence>
<dbReference type="InterPro" id="IPR005490">
    <property type="entry name" value="LD_TPept_cat_dom"/>
</dbReference>
<feature type="domain" description="L,D-TPase catalytic" evidence="8">
    <location>
        <begin position="57"/>
        <end position="191"/>
    </location>
</feature>
<dbReference type="GO" id="GO:0016740">
    <property type="term" value="F:transferase activity"/>
    <property type="evidence" value="ECO:0007669"/>
    <property type="project" value="UniProtKB-KW"/>
</dbReference>
<evidence type="ECO:0000256" key="6">
    <source>
        <dbReference type="ARBA" id="ARBA00023316"/>
    </source>
</evidence>
<dbReference type="PROSITE" id="PS52029">
    <property type="entry name" value="LD_TPASE"/>
    <property type="match status" value="1"/>
</dbReference>
<feature type="active site" description="Proton donor/acceptor" evidence="7">
    <location>
        <position position="147"/>
    </location>
</feature>
<feature type="active site" description="Nucleophile" evidence="7">
    <location>
        <position position="167"/>
    </location>
</feature>
<dbReference type="OrthoDB" id="9809748at2"/>
<dbReference type="InterPro" id="IPR038063">
    <property type="entry name" value="Transpep_catalytic_dom"/>
</dbReference>
<evidence type="ECO:0000256" key="5">
    <source>
        <dbReference type="ARBA" id="ARBA00022984"/>
    </source>
</evidence>
<dbReference type="AlphaFoldDB" id="A0A521AUC5"/>
<evidence type="ECO:0000256" key="3">
    <source>
        <dbReference type="ARBA" id="ARBA00022679"/>
    </source>
</evidence>
<evidence type="ECO:0000313" key="10">
    <source>
        <dbReference type="Proteomes" id="UP000319014"/>
    </source>
</evidence>